<proteinExistence type="inferred from homology"/>
<evidence type="ECO:0000256" key="2">
    <source>
        <dbReference type="ARBA" id="ARBA00022692"/>
    </source>
</evidence>
<evidence type="ECO:0000259" key="7">
    <source>
        <dbReference type="Pfam" id="PF20684"/>
    </source>
</evidence>
<gene>
    <name evidence="8" type="ORF">EJ02DRAFT_429732</name>
</gene>
<protein>
    <recommendedName>
        <fullName evidence="7">Rhodopsin domain-containing protein</fullName>
    </recommendedName>
</protein>
<evidence type="ECO:0000256" key="4">
    <source>
        <dbReference type="ARBA" id="ARBA00023136"/>
    </source>
</evidence>
<dbReference type="InterPro" id="IPR052337">
    <property type="entry name" value="SAT4-like"/>
</dbReference>
<organism evidence="8 9">
    <name type="scientific">Clathrospora elynae</name>
    <dbReference type="NCBI Taxonomy" id="706981"/>
    <lineage>
        <taxon>Eukaryota</taxon>
        <taxon>Fungi</taxon>
        <taxon>Dikarya</taxon>
        <taxon>Ascomycota</taxon>
        <taxon>Pezizomycotina</taxon>
        <taxon>Dothideomycetes</taxon>
        <taxon>Pleosporomycetidae</taxon>
        <taxon>Pleosporales</taxon>
        <taxon>Diademaceae</taxon>
        <taxon>Clathrospora</taxon>
    </lineage>
</organism>
<dbReference type="PANTHER" id="PTHR33048:SF155">
    <property type="entry name" value="INTEGRAL MEMBRANE PROTEIN"/>
    <property type="match status" value="1"/>
</dbReference>
<evidence type="ECO:0000256" key="1">
    <source>
        <dbReference type="ARBA" id="ARBA00004141"/>
    </source>
</evidence>
<evidence type="ECO:0000256" key="3">
    <source>
        <dbReference type="ARBA" id="ARBA00022989"/>
    </source>
</evidence>
<comment type="subcellular location">
    <subcellularLocation>
        <location evidence="1">Membrane</location>
        <topology evidence="1">Multi-pass membrane protein</topology>
    </subcellularLocation>
</comment>
<evidence type="ECO:0000256" key="6">
    <source>
        <dbReference type="SAM" id="Phobius"/>
    </source>
</evidence>
<dbReference type="OrthoDB" id="3934549at2759"/>
<comment type="similarity">
    <text evidence="5">Belongs to the SAT4 family.</text>
</comment>
<feature type="domain" description="Rhodopsin" evidence="7">
    <location>
        <begin position="33"/>
        <end position="227"/>
    </location>
</feature>
<keyword evidence="4 6" id="KW-0472">Membrane</keyword>
<reference evidence="8" key="1">
    <citation type="journal article" date="2020" name="Stud. Mycol.">
        <title>101 Dothideomycetes genomes: a test case for predicting lifestyles and emergence of pathogens.</title>
        <authorList>
            <person name="Haridas S."/>
            <person name="Albert R."/>
            <person name="Binder M."/>
            <person name="Bloem J."/>
            <person name="Labutti K."/>
            <person name="Salamov A."/>
            <person name="Andreopoulos B."/>
            <person name="Baker S."/>
            <person name="Barry K."/>
            <person name="Bills G."/>
            <person name="Bluhm B."/>
            <person name="Cannon C."/>
            <person name="Castanera R."/>
            <person name="Culley D."/>
            <person name="Daum C."/>
            <person name="Ezra D."/>
            <person name="Gonzalez J."/>
            <person name="Henrissat B."/>
            <person name="Kuo A."/>
            <person name="Liang C."/>
            <person name="Lipzen A."/>
            <person name="Lutzoni F."/>
            <person name="Magnuson J."/>
            <person name="Mondo S."/>
            <person name="Nolan M."/>
            <person name="Ohm R."/>
            <person name="Pangilinan J."/>
            <person name="Park H.-J."/>
            <person name="Ramirez L."/>
            <person name="Alfaro M."/>
            <person name="Sun H."/>
            <person name="Tritt A."/>
            <person name="Yoshinaga Y."/>
            <person name="Zwiers L.-H."/>
            <person name="Turgeon B."/>
            <person name="Goodwin S."/>
            <person name="Spatafora J."/>
            <person name="Crous P."/>
            <person name="Grigoriev I."/>
        </authorList>
    </citation>
    <scope>NUCLEOTIDE SEQUENCE</scope>
    <source>
        <strain evidence="8">CBS 161.51</strain>
    </source>
</reference>
<feature type="transmembrane region" description="Helical" evidence="6">
    <location>
        <begin position="126"/>
        <end position="148"/>
    </location>
</feature>
<dbReference type="GO" id="GO:0016020">
    <property type="term" value="C:membrane"/>
    <property type="evidence" value="ECO:0007669"/>
    <property type="project" value="UniProtKB-SubCell"/>
</dbReference>
<accession>A0A6A5TGI0</accession>
<feature type="transmembrane region" description="Helical" evidence="6">
    <location>
        <begin position="208"/>
        <end position="226"/>
    </location>
</feature>
<dbReference type="Proteomes" id="UP000800038">
    <property type="component" value="Unassembled WGS sequence"/>
</dbReference>
<keyword evidence="3 6" id="KW-1133">Transmembrane helix</keyword>
<keyword evidence="9" id="KW-1185">Reference proteome</keyword>
<dbReference type="InterPro" id="IPR049326">
    <property type="entry name" value="Rhodopsin_dom_fungi"/>
</dbReference>
<name>A0A6A5TGI0_9PLEO</name>
<evidence type="ECO:0000313" key="8">
    <source>
        <dbReference type="EMBL" id="KAF1947987.1"/>
    </source>
</evidence>
<feature type="transmembrane region" description="Helical" evidence="6">
    <location>
        <begin position="48"/>
        <end position="69"/>
    </location>
</feature>
<keyword evidence="2 6" id="KW-0812">Transmembrane</keyword>
<dbReference type="Pfam" id="PF20684">
    <property type="entry name" value="Fung_rhodopsin"/>
    <property type="match status" value="1"/>
</dbReference>
<evidence type="ECO:0000256" key="5">
    <source>
        <dbReference type="ARBA" id="ARBA00038359"/>
    </source>
</evidence>
<dbReference type="EMBL" id="ML975997">
    <property type="protein sequence ID" value="KAF1947987.1"/>
    <property type="molecule type" value="Genomic_DNA"/>
</dbReference>
<dbReference type="PANTHER" id="PTHR33048">
    <property type="entry name" value="PTH11-LIKE INTEGRAL MEMBRANE PROTEIN (AFU_ORTHOLOGUE AFUA_5G11245)"/>
    <property type="match status" value="1"/>
</dbReference>
<evidence type="ECO:0000313" key="9">
    <source>
        <dbReference type="Proteomes" id="UP000800038"/>
    </source>
</evidence>
<feature type="transmembrane region" description="Helical" evidence="6">
    <location>
        <begin position="15"/>
        <end position="36"/>
    </location>
</feature>
<sequence length="361" mass="39929">MATSVDSTESRQTEVLVVAWVMTGAAIITVGIKLFARAKIVQVVGWDDFFVFLSLILSIIATIFVHYGVALGFGRHTTTVVAEFGTERLFEGAKIQMLGYRALSFPKISIAILVCQLLNPNPHRTIALYGMAILQVIFAMITIVISFAQCRPTQKLWEKNLAGFCWNPSVLNYFSYWLCAYTTLTDVVRAIVPACAFRKLQMPRSTKIGLVVMMSMTMLSAIVTVVKGTVEQNIVIMAACIPTMRPFFNRAWKRGLVSTNSNSHSRSGSRDLFSSASRTGHRRVSSVLGFAMDDVYDKAGDDAALQDSHQGIVRTVKVSIYWNTQRPDSGVTGQRVRENILPRAITQSERSQEGGRRIGGV</sequence>
<dbReference type="AlphaFoldDB" id="A0A6A5TGI0"/>